<dbReference type="AlphaFoldDB" id="A0A9P3CUX9"/>
<evidence type="ECO:0000313" key="2">
    <source>
        <dbReference type="EMBL" id="GIZ49026.1"/>
    </source>
</evidence>
<keyword evidence="3" id="KW-1185">Reference proteome</keyword>
<organism evidence="2 3">
    <name type="scientific">Cercospora kikuchii</name>
    <dbReference type="NCBI Taxonomy" id="84275"/>
    <lineage>
        <taxon>Eukaryota</taxon>
        <taxon>Fungi</taxon>
        <taxon>Dikarya</taxon>
        <taxon>Ascomycota</taxon>
        <taxon>Pezizomycotina</taxon>
        <taxon>Dothideomycetes</taxon>
        <taxon>Dothideomycetidae</taxon>
        <taxon>Mycosphaerellales</taxon>
        <taxon>Mycosphaerellaceae</taxon>
        <taxon>Cercospora</taxon>
    </lineage>
</organism>
<comment type="caution">
    <text evidence="2">The sequence shown here is derived from an EMBL/GenBank/DDBJ whole genome shotgun (WGS) entry which is preliminary data.</text>
</comment>
<name>A0A9P3CUX9_9PEZI</name>
<accession>A0A9P3CUX9</accession>
<protein>
    <submittedName>
        <fullName evidence="2">Uncharacterized protein</fullName>
    </submittedName>
</protein>
<feature type="region of interest" description="Disordered" evidence="1">
    <location>
        <begin position="144"/>
        <end position="194"/>
    </location>
</feature>
<evidence type="ECO:0000256" key="1">
    <source>
        <dbReference type="SAM" id="MobiDB-lite"/>
    </source>
</evidence>
<feature type="compositionally biased region" description="Low complexity" evidence="1">
    <location>
        <begin position="177"/>
        <end position="194"/>
    </location>
</feature>
<reference evidence="2 3" key="1">
    <citation type="submission" date="2021-01" db="EMBL/GenBank/DDBJ databases">
        <title>Cercospora kikuchii MAFF 305040 whole genome shotgun sequence.</title>
        <authorList>
            <person name="Kashiwa T."/>
            <person name="Suzuki T."/>
        </authorList>
    </citation>
    <scope>NUCLEOTIDE SEQUENCE [LARGE SCALE GENOMIC DNA]</scope>
    <source>
        <strain evidence="2 3">MAFF 305040</strain>
    </source>
</reference>
<sequence>MNTNDSNGAEQTSAHRSAPVVADASLIQIAGEAVQSLNIAAAATGVDVAMPDIPAPAIDIAMPNIAAVAVDVAVPDIPAPAIDIAMPNIAAVAVDVAVPGPTVASITDNPATVNRVTTNADIPAMTVPDTGDFAVPGTVVPSSDALTAAPMPGINPSDTQPAPMSSTETGQGDNTHTAAPAAAAPGGAAPATPAAPVAAGTPVVPFAPVAPMHGNGDGNGGNAQGTQAITGTARPSAPPPLRDAPPNYRVREAKDYADFWSYPLEIPEPGVAYQQLSIAKDCYRKNARKETVLVKLYWVFVGAQGSFQALPIANSTLTGLDADTLPEPPTRVEDGRRGYYELGPVRLKWSHELPTFRPSREPVPLVPKRSADEPLASPAEKRPRTIPAKETSNMGVPRQLGTTSSTSDVGGSAESQE</sequence>
<dbReference type="EMBL" id="BOLY01000008">
    <property type="protein sequence ID" value="GIZ49026.1"/>
    <property type="molecule type" value="Genomic_DNA"/>
</dbReference>
<dbReference type="RefSeq" id="XP_044663513.1">
    <property type="nucleotide sequence ID" value="XM_044807578.1"/>
</dbReference>
<proteinExistence type="predicted"/>
<feature type="compositionally biased region" description="Polar residues" evidence="1">
    <location>
        <begin position="156"/>
        <end position="176"/>
    </location>
</feature>
<dbReference type="GeneID" id="68297642"/>
<feature type="region of interest" description="Disordered" evidence="1">
    <location>
        <begin position="212"/>
        <end position="246"/>
    </location>
</feature>
<dbReference type="Proteomes" id="UP000825890">
    <property type="component" value="Unassembled WGS sequence"/>
</dbReference>
<feature type="region of interest" description="Disordered" evidence="1">
    <location>
        <begin position="358"/>
        <end position="417"/>
    </location>
</feature>
<evidence type="ECO:0000313" key="3">
    <source>
        <dbReference type="Proteomes" id="UP000825890"/>
    </source>
</evidence>
<gene>
    <name evidence="2" type="ORF">CKM354_001206700</name>
</gene>